<dbReference type="Gene3D" id="3.40.50.10770">
    <property type="entry name" value="Hypothetical protein VC1899 like domain (Restriction endonuclease-like)"/>
    <property type="match status" value="1"/>
</dbReference>
<organism evidence="2">
    <name type="scientific">Bellilinea caldifistulae</name>
    <dbReference type="NCBI Taxonomy" id="360411"/>
    <lineage>
        <taxon>Bacteria</taxon>
        <taxon>Bacillati</taxon>
        <taxon>Chloroflexota</taxon>
        <taxon>Anaerolineae</taxon>
        <taxon>Anaerolineales</taxon>
        <taxon>Anaerolineaceae</taxon>
        <taxon>Bellilinea</taxon>
    </lineage>
</organism>
<dbReference type="GO" id="GO:0003676">
    <property type="term" value="F:nucleic acid binding"/>
    <property type="evidence" value="ECO:0007669"/>
    <property type="project" value="InterPro"/>
</dbReference>
<gene>
    <name evidence="2" type="ORF">ENT17_10095</name>
</gene>
<accession>A0A7C4L0L6</accession>
<evidence type="ECO:0000313" key="2">
    <source>
        <dbReference type="EMBL" id="HGS87957.1"/>
    </source>
</evidence>
<proteinExistence type="predicted"/>
<dbReference type="Gene3D" id="3.40.1350.10">
    <property type="match status" value="1"/>
</dbReference>
<dbReference type="CDD" id="cd01037">
    <property type="entry name" value="PDDEXK_nuclease-like"/>
    <property type="match status" value="1"/>
</dbReference>
<reference evidence="2" key="1">
    <citation type="journal article" date="2020" name="mSystems">
        <title>Genome- and Community-Level Interaction Insights into Carbon Utilization and Element Cycling Functions of Hydrothermarchaeota in Hydrothermal Sediment.</title>
        <authorList>
            <person name="Zhou Z."/>
            <person name="Liu Y."/>
            <person name="Xu W."/>
            <person name="Pan J."/>
            <person name="Luo Z.H."/>
            <person name="Li M."/>
        </authorList>
    </citation>
    <scope>NUCLEOTIDE SEQUENCE [LARGE SCALE GENOMIC DNA]</scope>
    <source>
        <strain evidence="2">SpSt-556</strain>
    </source>
</reference>
<dbReference type="AlphaFoldDB" id="A0A7C4L0L6"/>
<name>A0A7C4L0L6_9CHLR</name>
<dbReference type="EMBL" id="DSXR01000098">
    <property type="protein sequence ID" value="HGS87957.1"/>
    <property type="molecule type" value="Genomic_DNA"/>
</dbReference>
<dbReference type="SUPFAM" id="SSF52980">
    <property type="entry name" value="Restriction endonuclease-like"/>
    <property type="match status" value="1"/>
</dbReference>
<dbReference type="Pfam" id="PF23400">
    <property type="entry name" value="CARF_Card1"/>
    <property type="match status" value="1"/>
</dbReference>
<comment type="caution">
    <text evidence="2">The sequence shown here is derived from an EMBL/GenBank/DDBJ whole genome shotgun (WGS) entry which is preliminary data.</text>
</comment>
<sequence>MNLVCLIGEQPIPNLLPILHLKPQQVLLVHTGNELSSKAARRLQKLCAQKQITVELLNVGDAYRLESLYDQLREKISGEPQTEWCFNLTGGTKLMSLAAAQAAADFNLPCVYYQTEAERGQKVGKLRHYRFDGHRRLVEHTQGGEILPPLLTLEDYLLAHHDGYHLKPPDRTQNGWQLEEAVYQVLRPQVDEILRNVQPEGVKDQVEIDLLIRIGNQVGVIEVKTGGEGSGKKAVDQLTTAAAREYLGTYAQRFIVTQQAQEDRYKALANAVQVQVIELLKYRGGTRLDSSDQQKLLDAIQGKMPKPIAYGGIPK</sequence>
<dbReference type="InterPro" id="IPR011335">
    <property type="entry name" value="Restrct_endonuc-II-like"/>
</dbReference>
<dbReference type="InterPro" id="IPR011856">
    <property type="entry name" value="tRNA_endonuc-like_dom_sf"/>
</dbReference>
<evidence type="ECO:0000259" key="1">
    <source>
        <dbReference type="Pfam" id="PF23400"/>
    </source>
</evidence>
<protein>
    <submittedName>
        <fullName evidence="2">DUF1887 family protein</fullName>
    </submittedName>
</protein>
<dbReference type="InterPro" id="IPR056339">
    <property type="entry name" value="CARF_Card1"/>
</dbReference>
<feature type="domain" description="Card1 CARF" evidence="1">
    <location>
        <begin position="3"/>
        <end position="122"/>
    </location>
</feature>